<protein>
    <submittedName>
        <fullName evidence="1">Uncharacterized protein</fullName>
    </submittedName>
</protein>
<organism evidence="1 2">
    <name type="scientific">Coprococcus comes</name>
    <dbReference type="NCBI Taxonomy" id="410072"/>
    <lineage>
        <taxon>Bacteria</taxon>
        <taxon>Bacillati</taxon>
        <taxon>Bacillota</taxon>
        <taxon>Clostridia</taxon>
        <taxon>Lachnospirales</taxon>
        <taxon>Lachnospiraceae</taxon>
        <taxon>Coprococcus</taxon>
    </lineage>
</organism>
<gene>
    <name evidence="1" type="ORF">DWW65_10540</name>
</gene>
<dbReference type="AlphaFoldDB" id="A0A412T4T5"/>
<name>A0A412T4T5_9FIRM</name>
<evidence type="ECO:0000313" key="2">
    <source>
        <dbReference type="Proteomes" id="UP000285693"/>
    </source>
</evidence>
<sequence length="69" mass="7669">MGDALLKRACIIPAFLDYNMLAVNFKGMEEELFLCEGGGEIDWDMGSFMWDAEGGAGAPFPLGWVMYRI</sequence>
<accession>A0A412T4T5</accession>
<comment type="caution">
    <text evidence="1">The sequence shown here is derived from an EMBL/GenBank/DDBJ whole genome shotgun (WGS) entry which is preliminary data.</text>
</comment>
<reference evidence="1 2" key="1">
    <citation type="submission" date="2018-08" db="EMBL/GenBank/DDBJ databases">
        <title>A genome reference for cultivated species of the human gut microbiota.</title>
        <authorList>
            <person name="Zou Y."/>
            <person name="Xue W."/>
            <person name="Luo G."/>
        </authorList>
    </citation>
    <scope>NUCLEOTIDE SEQUENCE [LARGE SCALE GENOMIC DNA]</scope>
    <source>
        <strain evidence="1 2">AF16-31</strain>
    </source>
</reference>
<evidence type="ECO:0000313" key="1">
    <source>
        <dbReference type="EMBL" id="RGU44893.1"/>
    </source>
</evidence>
<dbReference type="Proteomes" id="UP000285693">
    <property type="component" value="Unassembled WGS sequence"/>
</dbReference>
<dbReference type="EMBL" id="QRXY01000013">
    <property type="protein sequence ID" value="RGU44893.1"/>
    <property type="molecule type" value="Genomic_DNA"/>
</dbReference>
<proteinExistence type="predicted"/>